<evidence type="ECO:0000313" key="2">
    <source>
        <dbReference type="Proteomes" id="UP001286313"/>
    </source>
</evidence>
<dbReference type="Proteomes" id="UP001286313">
    <property type="component" value="Unassembled WGS sequence"/>
</dbReference>
<gene>
    <name evidence="1" type="ORF">Pcinc_034960</name>
</gene>
<name>A0AAE1BXS4_PETCI</name>
<sequence>MVRRLRGGHRWALSSAGVDSGVHSTQLMEEVTDGTKCPASHAVNARTQLHTPSSNPAHAIKLIWYSIVTDNNFFKFSMVQSRHITTQRQQQIHPTPPSIELLVPTRAPVWLQDSKTSSSAHIHIHTQTDSRNILVFPQHGP</sequence>
<protein>
    <submittedName>
        <fullName evidence="1">Uncharacterized protein</fullName>
    </submittedName>
</protein>
<reference evidence="1" key="1">
    <citation type="submission" date="2023-10" db="EMBL/GenBank/DDBJ databases">
        <title>Genome assemblies of two species of porcelain crab, Petrolisthes cinctipes and Petrolisthes manimaculis (Anomura: Porcellanidae).</title>
        <authorList>
            <person name="Angst P."/>
        </authorList>
    </citation>
    <scope>NUCLEOTIDE SEQUENCE</scope>
    <source>
        <strain evidence="1">PB745_01</strain>
        <tissue evidence="1">Gill</tissue>
    </source>
</reference>
<organism evidence="1 2">
    <name type="scientific">Petrolisthes cinctipes</name>
    <name type="common">Flat porcelain crab</name>
    <dbReference type="NCBI Taxonomy" id="88211"/>
    <lineage>
        <taxon>Eukaryota</taxon>
        <taxon>Metazoa</taxon>
        <taxon>Ecdysozoa</taxon>
        <taxon>Arthropoda</taxon>
        <taxon>Crustacea</taxon>
        <taxon>Multicrustacea</taxon>
        <taxon>Malacostraca</taxon>
        <taxon>Eumalacostraca</taxon>
        <taxon>Eucarida</taxon>
        <taxon>Decapoda</taxon>
        <taxon>Pleocyemata</taxon>
        <taxon>Anomura</taxon>
        <taxon>Galatheoidea</taxon>
        <taxon>Porcellanidae</taxon>
        <taxon>Petrolisthes</taxon>
    </lineage>
</organism>
<evidence type="ECO:0000313" key="1">
    <source>
        <dbReference type="EMBL" id="KAK3858876.1"/>
    </source>
</evidence>
<keyword evidence="2" id="KW-1185">Reference proteome</keyword>
<dbReference type="EMBL" id="JAWQEG010005183">
    <property type="protein sequence ID" value="KAK3858876.1"/>
    <property type="molecule type" value="Genomic_DNA"/>
</dbReference>
<proteinExistence type="predicted"/>
<comment type="caution">
    <text evidence="1">The sequence shown here is derived from an EMBL/GenBank/DDBJ whole genome shotgun (WGS) entry which is preliminary data.</text>
</comment>
<accession>A0AAE1BXS4</accession>
<dbReference type="AlphaFoldDB" id="A0AAE1BXS4"/>